<dbReference type="GO" id="GO:0051537">
    <property type="term" value="F:2 iron, 2 sulfur cluster binding"/>
    <property type="evidence" value="ECO:0007669"/>
    <property type="project" value="UniProtKB-KW"/>
</dbReference>
<reference evidence="8" key="1">
    <citation type="journal article" date="2018" name="Front. Microbiol.">
        <title>Genome-Based Analysis Reveals the Taxonomy and Diversity of the Family Idiomarinaceae.</title>
        <authorList>
            <person name="Liu Y."/>
            <person name="Lai Q."/>
            <person name="Shao Z."/>
        </authorList>
    </citation>
    <scope>NUCLEOTIDE SEQUENCE [LARGE SCALE GENOMIC DNA]</scope>
    <source>
        <strain evidence="8">c121</strain>
    </source>
</reference>
<dbReference type="InterPro" id="IPR010211">
    <property type="entry name" value="Redox-sen_tscrpt-act_SoxR"/>
</dbReference>
<evidence type="ECO:0000256" key="3">
    <source>
        <dbReference type="ARBA" id="ARBA00023004"/>
    </source>
</evidence>
<dbReference type="InterPro" id="IPR009061">
    <property type="entry name" value="DNA-bd_dom_put_sf"/>
</dbReference>
<gene>
    <name evidence="7" type="primary">soxR</name>
    <name evidence="7" type="ORF">CWI80_08225</name>
</gene>
<dbReference type="Gene3D" id="1.10.1660.10">
    <property type="match status" value="1"/>
</dbReference>
<dbReference type="GO" id="GO:0003700">
    <property type="term" value="F:DNA-binding transcription factor activity"/>
    <property type="evidence" value="ECO:0007669"/>
    <property type="project" value="InterPro"/>
</dbReference>
<sequence length="149" mass="16868">MVAGKVLTVGEVAERSGVAVSTIHYYEEKKLIKSWRTASNQRRYDRSILRRIAIIRIAKQAGISLKEIKYHLDRLPQEAISREDWQQVSQEWHEMLNERIKSLTQLRDNLGGCIGCGCLSMADCPLRNPRDVLGQDGPGAQILIQAKPD</sequence>
<dbReference type="PRINTS" id="PR00040">
    <property type="entry name" value="HTHMERR"/>
</dbReference>
<dbReference type="SMART" id="SM00422">
    <property type="entry name" value="HTH_MERR"/>
    <property type="match status" value="1"/>
</dbReference>
<evidence type="ECO:0000259" key="6">
    <source>
        <dbReference type="PROSITE" id="PS50937"/>
    </source>
</evidence>
<evidence type="ECO:0000313" key="7">
    <source>
        <dbReference type="EMBL" id="RUO72527.1"/>
    </source>
</evidence>
<dbReference type="Pfam" id="PF13411">
    <property type="entry name" value="MerR_1"/>
    <property type="match status" value="1"/>
</dbReference>
<organism evidence="7 8">
    <name type="scientific">Pseudidiomarina sediminum</name>
    <dbReference type="NCBI Taxonomy" id="431675"/>
    <lineage>
        <taxon>Bacteria</taxon>
        <taxon>Pseudomonadati</taxon>
        <taxon>Pseudomonadota</taxon>
        <taxon>Gammaproteobacteria</taxon>
        <taxon>Alteromonadales</taxon>
        <taxon>Idiomarinaceae</taxon>
        <taxon>Pseudidiomarina</taxon>
    </lineage>
</organism>
<keyword evidence="3" id="KW-0408">Iron</keyword>
<keyword evidence="8" id="KW-1185">Reference proteome</keyword>
<dbReference type="PANTHER" id="PTHR30204:SF0">
    <property type="entry name" value="REDOX-SENSITIVE TRANSCRIPTIONAL ACTIVATOR SOXR"/>
    <property type="match status" value="1"/>
</dbReference>
<dbReference type="EMBL" id="PIQE01000002">
    <property type="protein sequence ID" value="RUO72527.1"/>
    <property type="molecule type" value="Genomic_DNA"/>
</dbReference>
<evidence type="ECO:0000256" key="4">
    <source>
        <dbReference type="ARBA" id="ARBA00023014"/>
    </source>
</evidence>
<feature type="domain" description="HTH merR-type" evidence="6">
    <location>
        <begin position="6"/>
        <end position="74"/>
    </location>
</feature>
<dbReference type="NCBIfam" id="TIGR01950">
    <property type="entry name" value="SoxR"/>
    <property type="match status" value="1"/>
</dbReference>
<evidence type="ECO:0000256" key="5">
    <source>
        <dbReference type="ARBA" id="ARBA00023125"/>
    </source>
</evidence>
<dbReference type="PROSITE" id="PS50937">
    <property type="entry name" value="HTH_MERR_2"/>
    <property type="match status" value="1"/>
</dbReference>
<evidence type="ECO:0000256" key="1">
    <source>
        <dbReference type="ARBA" id="ARBA00014474"/>
    </source>
</evidence>
<keyword evidence="2" id="KW-0001">2Fe-2S</keyword>
<dbReference type="STRING" id="1122124.GCA_000423165_01503"/>
<dbReference type="RefSeq" id="WP_034727130.1">
    <property type="nucleotide sequence ID" value="NZ_PIQE01000002.1"/>
</dbReference>
<evidence type="ECO:0000313" key="8">
    <source>
        <dbReference type="Proteomes" id="UP000287022"/>
    </source>
</evidence>
<dbReference type="InterPro" id="IPR047057">
    <property type="entry name" value="MerR_fam"/>
</dbReference>
<keyword evidence="5" id="KW-0238">DNA-binding</keyword>
<dbReference type="Proteomes" id="UP000287022">
    <property type="component" value="Unassembled WGS sequence"/>
</dbReference>
<dbReference type="InterPro" id="IPR000551">
    <property type="entry name" value="MerR-type_HTH_dom"/>
</dbReference>
<dbReference type="GO" id="GO:0003677">
    <property type="term" value="F:DNA binding"/>
    <property type="evidence" value="ECO:0007669"/>
    <property type="project" value="UniProtKB-KW"/>
</dbReference>
<dbReference type="PANTHER" id="PTHR30204">
    <property type="entry name" value="REDOX-CYCLING DRUG-SENSING TRANSCRIPTIONAL ACTIVATOR SOXR"/>
    <property type="match status" value="1"/>
</dbReference>
<name>A0A432Z3R4_9GAMM</name>
<keyword evidence="2" id="KW-0479">Metal-binding</keyword>
<accession>A0A432Z3R4</accession>
<dbReference type="AlphaFoldDB" id="A0A432Z3R4"/>
<comment type="caution">
    <text evidence="7">The sequence shown here is derived from an EMBL/GenBank/DDBJ whole genome shotgun (WGS) entry which is preliminary data.</text>
</comment>
<keyword evidence="4" id="KW-0411">Iron-sulfur</keyword>
<dbReference type="SUPFAM" id="SSF46955">
    <property type="entry name" value="Putative DNA-binding domain"/>
    <property type="match status" value="1"/>
</dbReference>
<proteinExistence type="predicted"/>
<evidence type="ECO:0000256" key="2">
    <source>
        <dbReference type="ARBA" id="ARBA00022714"/>
    </source>
</evidence>
<protein>
    <recommendedName>
        <fullName evidence="1">Redox-sensitive transcriptional activator SoxR</fullName>
    </recommendedName>
</protein>
<dbReference type="GO" id="GO:0006979">
    <property type="term" value="P:response to oxidative stress"/>
    <property type="evidence" value="ECO:0007669"/>
    <property type="project" value="InterPro"/>
</dbReference>